<evidence type="ECO:0000313" key="1">
    <source>
        <dbReference type="EMBL" id="AFI92543.1"/>
    </source>
</evidence>
<reference evidence="3 5" key="3">
    <citation type="journal article" date="2018" name="BMC Genomics">
        <title>High genomic variability in the plant pathogenic bacterium Pectobacterium parmentieri deciphered from de novo assembled complete genomes.</title>
        <authorList>
            <person name="Zoledowska S."/>
            <person name="Motyka-Pomagruk A."/>
            <person name="Sledz W."/>
            <person name="Mengoni A."/>
            <person name="Lojkowska E."/>
        </authorList>
    </citation>
    <scope>NUCLEOTIDE SEQUENCE [LARGE SCALE GENOMIC DNA]</scope>
    <source>
        <strain evidence="3 5">IFB5626</strain>
    </source>
</reference>
<dbReference type="GeneID" id="45851691"/>
<dbReference type="PATRIC" id="fig|1166016.3.peg.4563"/>
<gene>
    <name evidence="1" type="ordered locus">W5S_4497</name>
    <name evidence="3" type="ORF">C5E00_16630</name>
    <name evidence="2" type="ORF">F6Q06_14250</name>
</gene>
<organism evidence="1 4">
    <name type="scientific">Pectobacterium parmentieri</name>
    <dbReference type="NCBI Taxonomy" id="1905730"/>
    <lineage>
        <taxon>Bacteria</taxon>
        <taxon>Pseudomonadati</taxon>
        <taxon>Pseudomonadota</taxon>
        <taxon>Gammaproteobacteria</taxon>
        <taxon>Enterobacterales</taxon>
        <taxon>Pectobacteriaceae</taxon>
        <taxon>Pectobacterium</taxon>
    </lineage>
</organism>
<evidence type="ECO:0000313" key="6">
    <source>
        <dbReference type="Proteomes" id="UP001194579"/>
    </source>
</evidence>
<dbReference type="EMBL" id="PSZG01000001">
    <property type="protein sequence ID" value="RKO78283.1"/>
    <property type="molecule type" value="Genomic_DNA"/>
</dbReference>
<accession>A0A0H3I993</accession>
<dbReference type="AlphaFoldDB" id="A0A0H3I993"/>
<dbReference type="eggNOG" id="ENOG50319KS">
    <property type="taxonomic scope" value="Bacteria"/>
</dbReference>
<dbReference type="RefSeq" id="WP_014701923.1">
    <property type="nucleotide sequence ID" value="NC_017845.1"/>
</dbReference>
<protein>
    <submittedName>
        <fullName evidence="1">Uncharacterized protein</fullName>
    </submittedName>
</protein>
<reference evidence="2" key="5">
    <citation type="submission" date="2024-05" db="EMBL/GenBank/DDBJ databases">
        <title>Identification of Pectobacterium versatile causing blackleg of potato from New York State with a whole genome sequencing approach.</title>
        <authorList>
            <person name="Ma X."/>
            <person name="Swingle B."/>
        </authorList>
    </citation>
    <scope>NUCLEOTIDE SEQUENCE</scope>
    <source>
        <strain evidence="2">NY1588A</strain>
    </source>
</reference>
<keyword evidence="6" id="KW-1185">Reference proteome</keyword>
<evidence type="ECO:0000313" key="4">
    <source>
        <dbReference type="Proteomes" id="UP000008044"/>
    </source>
</evidence>
<evidence type="ECO:0000313" key="3">
    <source>
        <dbReference type="EMBL" id="RKO78283.1"/>
    </source>
</evidence>
<reference evidence="1 4" key="1">
    <citation type="journal article" date="2012" name="J. Bacteriol.">
        <title>Genome sequence of Pectobacterium sp. strain SCC3193.</title>
        <authorList>
            <person name="Koskinen J.P."/>
            <person name="Laine P."/>
            <person name="Niemi O."/>
            <person name="Nykyri J."/>
            <person name="Harjunpaa H."/>
            <person name="Auvinen P."/>
            <person name="Paulin L."/>
            <person name="Pirhonen M."/>
            <person name="Palva T."/>
            <person name="Holm L."/>
        </authorList>
    </citation>
    <scope>NUCLEOTIDE SEQUENCE [LARGE SCALE GENOMIC DNA]</scope>
    <source>
        <strain evidence="1 4">SCC3193</strain>
    </source>
</reference>
<dbReference type="OrthoDB" id="9874855at2"/>
<dbReference type="Proteomes" id="UP001194579">
    <property type="component" value="Unassembled WGS sequence"/>
</dbReference>
<evidence type="ECO:0000313" key="5">
    <source>
        <dbReference type="Proteomes" id="UP000269665"/>
    </source>
</evidence>
<dbReference type="Proteomes" id="UP000008044">
    <property type="component" value="Chromosome"/>
</dbReference>
<dbReference type="EMBL" id="CP003415">
    <property type="protein sequence ID" value="AFI92543.1"/>
    <property type="molecule type" value="Genomic_DNA"/>
</dbReference>
<sequence>MIKLTKTELRNLSLSDYSVSSMTLSEDRKTIVLHTDGATLFSMRAVKDIFRYCELIIVSTNEIKISRYYHEEEKWVNNIVGEILKDVCELLIDDDIFLRGFGLTTGMWLEVKISNPTEVTAILN</sequence>
<dbReference type="KEGG" id="ppar:A8F97_19720"/>
<proteinExistence type="predicted"/>
<evidence type="ECO:0000313" key="2">
    <source>
        <dbReference type="EMBL" id="MBI0555642.1"/>
    </source>
</evidence>
<name>A0A0H3I993_PECPM</name>
<dbReference type="EMBL" id="WABS01000027">
    <property type="protein sequence ID" value="MBI0555642.1"/>
    <property type="molecule type" value="Genomic_DNA"/>
</dbReference>
<dbReference type="Proteomes" id="UP000269665">
    <property type="component" value="Unassembled WGS sequence"/>
</dbReference>
<dbReference type="STRING" id="1905730.W5S_4497"/>
<dbReference type="KEGG" id="pec:W5S_4497"/>
<dbReference type="HOGENOM" id="CLU_2001681_0_0_6"/>
<reference evidence="6" key="4">
    <citation type="submission" date="2023-07" db="EMBL/GenBank/DDBJ databases">
        <title>Identification of Pectobacterium versatile causing blackleg of potato from New York State with a whole genome sequencing approach.</title>
        <authorList>
            <person name="Ma X."/>
            <person name="Swingle B."/>
        </authorList>
    </citation>
    <scope>NUCLEOTIDE SEQUENCE [LARGE SCALE GENOMIC DNA]</scope>
    <source>
        <strain evidence="6">NY1588A</strain>
    </source>
</reference>
<reference evidence="1" key="2">
    <citation type="submission" date="2012-03" db="EMBL/GenBank/DDBJ databases">
        <authorList>
            <person name="Koskinen P."/>
            <person name="Laine P."/>
            <person name="Niemi O."/>
            <person name="Nykyri J."/>
            <person name="Harjunpaa H."/>
            <person name="Auvinen P."/>
            <person name="Paulin L."/>
            <person name="Pirhonen M."/>
            <person name="Palva T."/>
            <person name="Holm L."/>
        </authorList>
    </citation>
    <scope>NUCLEOTIDE SEQUENCE</scope>
    <source>
        <strain evidence="1">SCC3193</strain>
    </source>
</reference>